<dbReference type="AlphaFoldDB" id="R7Q9Q8"/>
<dbReference type="SUPFAM" id="SSF53335">
    <property type="entry name" value="S-adenosyl-L-methionine-dependent methyltransferases"/>
    <property type="match status" value="1"/>
</dbReference>
<dbReference type="PhylomeDB" id="R7Q9Q8"/>
<dbReference type="Gramene" id="CDF34799">
    <property type="protein sequence ID" value="CDF34799"/>
    <property type="gene ID" value="CHC_T00003709001"/>
</dbReference>
<evidence type="ECO:0000256" key="1">
    <source>
        <dbReference type="ARBA" id="ARBA00022603"/>
    </source>
</evidence>
<protein>
    <recommendedName>
        <fullName evidence="5">Methyltransferase domain-containing protein</fullName>
    </recommendedName>
</protein>
<dbReference type="PANTHER" id="PTHR13393">
    <property type="entry name" value="SAM-DEPENDENT METHYLTRANSFERASE"/>
    <property type="match status" value="1"/>
</dbReference>
<dbReference type="PANTHER" id="PTHR13393:SF0">
    <property type="entry name" value="RNA N6-ADENOSINE-METHYLTRANSFERASE METTL16"/>
    <property type="match status" value="1"/>
</dbReference>
<dbReference type="EMBL" id="HG001706">
    <property type="protein sequence ID" value="CDF34799.1"/>
    <property type="molecule type" value="Genomic_DNA"/>
</dbReference>
<dbReference type="OrthoDB" id="514248at2759"/>
<dbReference type="RefSeq" id="XP_005714618.1">
    <property type="nucleotide sequence ID" value="XM_005714561.1"/>
</dbReference>
<dbReference type="Pfam" id="PF05971">
    <property type="entry name" value="Methyltransf_10"/>
    <property type="match status" value="2"/>
</dbReference>
<dbReference type="CDD" id="cd02440">
    <property type="entry name" value="AdoMet_MTases"/>
    <property type="match status" value="1"/>
</dbReference>
<reference evidence="4" key="1">
    <citation type="journal article" date="2013" name="Proc. Natl. Acad. Sci. U.S.A.">
        <title>Genome structure and metabolic features in the red seaweed Chondrus crispus shed light on evolution of the Archaeplastida.</title>
        <authorList>
            <person name="Collen J."/>
            <person name="Porcel B."/>
            <person name="Carre W."/>
            <person name="Ball S.G."/>
            <person name="Chaparro C."/>
            <person name="Tonon T."/>
            <person name="Barbeyron T."/>
            <person name="Michel G."/>
            <person name="Noel B."/>
            <person name="Valentin K."/>
            <person name="Elias M."/>
            <person name="Artiguenave F."/>
            <person name="Arun A."/>
            <person name="Aury J.M."/>
            <person name="Barbosa-Neto J.F."/>
            <person name="Bothwell J.H."/>
            <person name="Bouget F.Y."/>
            <person name="Brillet L."/>
            <person name="Cabello-Hurtado F."/>
            <person name="Capella-Gutierrez S."/>
            <person name="Charrier B."/>
            <person name="Cladiere L."/>
            <person name="Cock J.M."/>
            <person name="Coelho S.M."/>
            <person name="Colleoni C."/>
            <person name="Czjzek M."/>
            <person name="Da Silva C."/>
            <person name="Delage L."/>
            <person name="Denoeud F."/>
            <person name="Deschamps P."/>
            <person name="Dittami S.M."/>
            <person name="Gabaldon T."/>
            <person name="Gachon C.M."/>
            <person name="Groisillier A."/>
            <person name="Herve C."/>
            <person name="Jabbari K."/>
            <person name="Katinka M."/>
            <person name="Kloareg B."/>
            <person name="Kowalczyk N."/>
            <person name="Labadie K."/>
            <person name="Leblanc C."/>
            <person name="Lopez P.J."/>
            <person name="McLachlan D.H."/>
            <person name="Meslet-Cladiere L."/>
            <person name="Moustafa A."/>
            <person name="Nehr Z."/>
            <person name="Nyvall Collen P."/>
            <person name="Panaud O."/>
            <person name="Partensky F."/>
            <person name="Poulain J."/>
            <person name="Rensing S.A."/>
            <person name="Rousvoal S."/>
            <person name="Samson G."/>
            <person name="Symeonidi A."/>
            <person name="Weissenbach J."/>
            <person name="Zambounis A."/>
            <person name="Wincker P."/>
            <person name="Boyen C."/>
        </authorList>
    </citation>
    <scope>NUCLEOTIDE SEQUENCE [LARGE SCALE GENOMIC DNA]</scope>
    <source>
        <strain evidence="4">cv. Stackhouse</strain>
    </source>
</reference>
<keyword evidence="4" id="KW-1185">Reference proteome</keyword>
<evidence type="ECO:0000256" key="2">
    <source>
        <dbReference type="ARBA" id="ARBA00022679"/>
    </source>
</evidence>
<keyword evidence="1" id="KW-0489">Methyltransferase</keyword>
<dbReference type="InterPro" id="IPR010286">
    <property type="entry name" value="METTL16/RlmF"/>
</dbReference>
<evidence type="ECO:0000313" key="3">
    <source>
        <dbReference type="EMBL" id="CDF34799.1"/>
    </source>
</evidence>
<gene>
    <name evidence="3" type="ORF">CHC_T00003709001</name>
</gene>
<dbReference type="InterPro" id="IPR029063">
    <property type="entry name" value="SAM-dependent_MTases_sf"/>
</dbReference>
<accession>R7Q9Q8</accession>
<name>R7Q9Q8_CHOCR</name>
<dbReference type="Gene3D" id="3.40.50.150">
    <property type="entry name" value="Vaccinia Virus protein VP39"/>
    <property type="match status" value="2"/>
</dbReference>
<dbReference type="Proteomes" id="UP000012073">
    <property type="component" value="Unassembled WGS sequence"/>
</dbReference>
<proteinExistence type="predicted"/>
<dbReference type="GeneID" id="17322364"/>
<dbReference type="GO" id="GO:0005634">
    <property type="term" value="C:nucleus"/>
    <property type="evidence" value="ECO:0007669"/>
    <property type="project" value="TreeGrafter"/>
</dbReference>
<dbReference type="STRING" id="2769.R7Q9Q8"/>
<keyword evidence="2" id="KW-0808">Transferase</keyword>
<organism evidence="3 4">
    <name type="scientific">Chondrus crispus</name>
    <name type="common">Carrageen Irish moss</name>
    <name type="synonym">Polymorpha crispa</name>
    <dbReference type="NCBI Taxonomy" id="2769"/>
    <lineage>
        <taxon>Eukaryota</taxon>
        <taxon>Rhodophyta</taxon>
        <taxon>Florideophyceae</taxon>
        <taxon>Rhodymeniophycidae</taxon>
        <taxon>Gigartinales</taxon>
        <taxon>Gigartinaceae</taxon>
        <taxon>Chondrus</taxon>
    </lineage>
</organism>
<dbReference type="GO" id="GO:0070475">
    <property type="term" value="P:rRNA base methylation"/>
    <property type="evidence" value="ECO:0007669"/>
    <property type="project" value="TreeGrafter"/>
</dbReference>
<sequence length="358" mass="39749">MAEKRPRKRRKTALPRAQEAPRYEFGALVRNNEGLREYATESAGGQVGLDLSSRAATLALTRAILRDHFNLTLALPEGQLVPTVPNRVQYLTWAAELLSGDAPQRRCVVVDVGTGPSCIYAMLGARLFPNWEFVATDTDEVAIETARRNAEENKLGSRSQLVTTGGEFAFLCRLANESIHAPSVEWFTSLVGRKVDLPKIVAFLRSSRIRAPYVKTVELSQGGRTTRWAVAWSFGQERSVIRFVDEQSSKWRCVFSVQPGRRYANQLCVNDVEGVFEAVFVELQWAKRKQADVQFHGPQDCVFADTSLQLKVSKTDVSNCFLMYIKVADRGSAGVGDFKTLCGALQDMASHILNDALG</sequence>
<evidence type="ECO:0000313" key="4">
    <source>
        <dbReference type="Proteomes" id="UP000012073"/>
    </source>
</evidence>
<evidence type="ECO:0008006" key="5">
    <source>
        <dbReference type="Google" id="ProtNLM"/>
    </source>
</evidence>
<dbReference type="GO" id="GO:0008168">
    <property type="term" value="F:methyltransferase activity"/>
    <property type="evidence" value="ECO:0007669"/>
    <property type="project" value="UniProtKB-KW"/>
</dbReference>
<dbReference type="KEGG" id="ccp:CHC_T00003709001"/>